<organism evidence="1 2">
    <name type="scientific">Candidatus Shapirobacteria bacterium CG10_big_fil_rev_8_21_14_0_10_40_9</name>
    <dbReference type="NCBI Taxonomy" id="1974888"/>
    <lineage>
        <taxon>Bacteria</taxon>
        <taxon>Candidatus Shapironibacteriota</taxon>
    </lineage>
</organism>
<sequence length="252" mass="29438">MLESNKSIKVPGPILWARYSFSPNRLKYCGPDANLDLFERAAYKVNDKKIREILADFEAAFPYIQFIAKENKIRDPFDWRVVEAYWLGNDLLEKISVSEFYRHIKDHFGKRAKSDVLRSIGRKIPQGAEPHHSFHVLEVFPQIGALRGINLGPVLKTINNCLITWGKVVDITNDKLEVEFSPLIYEKSMTFGDLQTKKIDYKFNDKTLLDNLQIGDWVSIHWNWACDILTDRQLKNLQKWTLWHLNLANQTF</sequence>
<proteinExistence type="predicted"/>
<accession>A0A2M8L3C9</accession>
<dbReference type="Pfam" id="PF19927">
    <property type="entry name" value="DUF6390"/>
    <property type="match status" value="1"/>
</dbReference>
<evidence type="ECO:0000313" key="2">
    <source>
        <dbReference type="Proteomes" id="UP000231474"/>
    </source>
</evidence>
<dbReference type="EMBL" id="PFEK01000053">
    <property type="protein sequence ID" value="PJE67387.1"/>
    <property type="molecule type" value="Genomic_DNA"/>
</dbReference>
<dbReference type="AlphaFoldDB" id="A0A2M8L3C9"/>
<comment type="caution">
    <text evidence="1">The sequence shown here is derived from an EMBL/GenBank/DDBJ whole genome shotgun (WGS) entry which is preliminary data.</text>
</comment>
<reference evidence="2" key="1">
    <citation type="submission" date="2017-09" db="EMBL/GenBank/DDBJ databases">
        <title>Depth-based differentiation of microbial function through sediment-hosted aquifers and enrichment of novel symbionts in the deep terrestrial subsurface.</title>
        <authorList>
            <person name="Probst A.J."/>
            <person name="Ladd B."/>
            <person name="Jarett J.K."/>
            <person name="Geller-Mcgrath D.E."/>
            <person name="Sieber C.M.K."/>
            <person name="Emerson J.B."/>
            <person name="Anantharaman K."/>
            <person name="Thomas B.C."/>
            <person name="Malmstrom R."/>
            <person name="Stieglmeier M."/>
            <person name="Klingl A."/>
            <person name="Woyke T."/>
            <person name="Ryan C.M."/>
            <person name="Banfield J.F."/>
        </authorList>
    </citation>
    <scope>NUCLEOTIDE SEQUENCE [LARGE SCALE GENOMIC DNA]</scope>
</reference>
<protein>
    <submittedName>
        <fullName evidence="1">Uncharacterized protein</fullName>
    </submittedName>
</protein>
<evidence type="ECO:0000313" key="1">
    <source>
        <dbReference type="EMBL" id="PJE67387.1"/>
    </source>
</evidence>
<dbReference type="Proteomes" id="UP000231474">
    <property type="component" value="Unassembled WGS sequence"/>
</dbReference>
<dbReference type="InterPro" id="IPR045660">
    <property type="entry name" value="DUF6390"/>
</dbReference>
<gene>
    <name evidence="1" type="ORF">COU95_02725</name>
</gene>
<name>A0A2M8L3C9_9BACT</name>